<protein>
    <recommendedName>
        <fullName evidence="1">CoA-binding domain-containing protein</fullName>
    </recommendedName>
</protein>
<accession>A0A1T5CAK4</accession>
<dbReference type="InterPro" id="IPR003781">
    <property type="entry name" value="CoA-bd"/>
</dbReference>
<evidence type="ECO:0000259" key="1">
    <source>
        <dbReference type="Pfam" id="PF13380"/>
    </source>
</evidence>
<evidence type="ECO:0000313" key="2">
    <source>
        <dbReference type="EMBL" id="SKB56170.1"/>
    </source>
</evidence>
<organism evidence="2 3">
    <name type="scientific">Parabacteroides chartae</name>
    <dbReference type="NCBI Taxonomy" id="1037355"/>
    <lineage>
        <taxon>Bacteria</taxon>
        <taxon>Pseudomonadati</taxon>
        <taxon>Bacteroidota</taxon>
        <taxon>Bacteroidia</taxon>
        <taxon>Bacteroidales</taxon>
        <taxon>Tannerellaceae</taxon>
        <taxon>Parabacteroides</taxon>
    </lineage>
</organism>
<feature type="domain" description="CoA-binding" evidence="1">
    <location>
        <begin position="2"/>
        <end position="113"/>
    </location>
</feature>
<dbReference type="AlphaFoldDB" id="A0A1T5CAK4"/>
<dbReference type="RefSeq" id="WP_079683308.1">
    <property type="nucleotide sequence ID" value="NZ_FUYQ01000011.1"/>
</dbReference>
<sequence>MKNVIVFGASTNPERYAYKASVEFKAKGYNVFPVGRKRGLIQDMEILEEPPMDRHIDVVSIYLGKDNQQPYYDYLLKIKPDHVIFNPGTENPELEQMLTEKGIRNEEACSLVLMRIGEL</sequence>
<gene>
    <name evidence="2" type="ORF">SAMN05660349_01769</name>
</gene>
<evidence type="ECO:0000313" key="3">
    <source>
        <dbReference type="Proteomes" id="UP000190852"/>
    </source>
</evidence>
<name>A0A1T5CAK4_9BACT</name>
<dbReference type="EMBL" id="FUYQ01000011">
    <property type="protein sequence ID" value="SKB56170.1"/>
    <property type="molecule type" value="Genomic_DNA"/>
</dbReference>
<dbReference type="Pfam" id="PF13380">
    <property type="entry name" value="CoA_binding_2"/>
    <property type="match status" value="1"/>
</dbReference>
<keyword evidence="3" id="KW-1185">Reference proteome</keyword>
<dbReference type="Gene3D" id="3.40.50.720">
    <property type="entry name" value="NAD(P)-binding Rossmann-like Domain"/>
    <property type="match status" value="1"/>
</dbReference>
<proteinExistence type="predicted"/>
<dbReference type="InterPro" id="IPR036291">
    <property type="entry name" value="NAD(P)-bd_dom_sf"/>
</dbReference>
<dbReference type="SUPFAM" id="SSF51735">
    <property type="entry name" value="NAD(P)-binding Rossmann-fold domains"/>
    <property type="match status" value="1"/>
</dbReference>
<dbReference type="Proteomes" id="UP000190852">
    <property type="component" value="Unassembled WGS sequence"/>
</dbReference>
<reference evidence="3" key="1">
    <citation type="submission" date="2017-02" db="EMBL/GenBank/DDBJ databases">
        <authorList>
            <person name="Varghese N."/>
            <person name="Submissions S."/>
        </authorList>
    </citation>
    <scope>NUCLEOTIDE SEQUENCE [LARGE SCALE GENOMIC DNA]</scope>
    <source>
        <strain evidence="3">DSM 24967</strain>
    </source>
</reference>